<evidence type="ECO:0000313" key="2">
    <source>
        <dbReference type="Proteomes" id="UP000515344"/>
    </source>
</evidence>
<gene>
    <name evidence="1" type="ORF">H4075_20835</name>
</gene>
<keyword evidence="2" id="KW-1185">Reference proteome</keyword>
<organism evidence="1 2">
    <name type="scientific">Lacibacter sediminis</name>
    <dbReference type="NCBI Taxonomy" id="2760713"/>
    <lineage>
        <taxon>Bacteria</taxon>
        <taxon>Pseudomonadati</taxon>
        <taxon>Bacteroidota</taxon>
        <taxon>Chitinophagia</taxon>
        <taxon>Chitinophagales</taxon>
        <taxon>Chitinophagaceae</taxon>
        <taxon>Lacibacter</taxon>
    </lineage>
</organism>
<reference evidence="2" key="1">
    <citation type="submission" date="2020-08" db="EMBL/GenBank/DDBJ databases">
        <title>Lacibacter sp. S13-6-6 genome sequencing.</title>
        <authorList>
            <person name="Jin L."/>
        </authorList>
    </citation>
    <scope>NUCLEOTIDE SEQUENCE [LARGE SCALE GENOMIC DNA]</scope>
    <source>
        <strain evidence="2">S13-6-6</strain>
    </source>
</reference>
<sequence>MKRLALIVLFVFIGLLVFVYGFIPSTITISKTASVKCIDKNVLLLLGNKQGWSKWLPKESFASDLIQYKDYQFKLGGATYTTVTFDALSDADVIFNEIGFVKDSVTKTKISVISSIATGMNPFTRFRKWQMMKNYESVVDGLFQQLINFAEDKKNIYGVDITDGRIPDSLFISTRKTFDHHPTETETYQLIDQLAAYSNSQNAKQVNPPMMHVERLDSAHFEMMVALPIDKAIENSGIFSFKQMVKGNTLIAEVRGGRSTIDNGLKALEQFKSDYQFTSPAISFELMITDRRAEPDTSKWITRLYFPIF</sequence>
<dbReference type="EMBL" id="CP060007">
    <property type="protein sequence ID" value="QNA44477.1"/>
    <property type="molecule type" value="Genomic_DNA"/>
</dbReference>
<evidence type="ECO:0008006" key="3">
    <source>
        <dbReference type="Google" id="ProtNLM"/>
    </source>
</evidence>
<dbReference type="AlphaFoldDB" id="A0A7G5XG74"/>
<evidence type="ECO:0000313" key="1">
    <source>
        <dbReference type="EMBL" id="QNA44477.1"/>
    </source>
</evidence>
<dbReference type="Proteomes" id="UP000515344">
    <property type="component" value="Chromosome"/>
</dbReference>
<dbReference type="InterPro" id="IPR011256">
    <property type="entry name" value="Reg_factor_effector_dom_sf"/>
</dbReference>
<protein>
    <recommendedName>
        <fullName evidence="3">GyrI-like domain-containing protein</fullName>
    </recommendedName>
</protein>
<dbReference type="RefSeq" id="WP_182802739.1">
    <property type="nucleotide sequence ID" value="NZ_CP060007.1"/>
</dbReference>
<name>A0A7G5XG74_9BACT</name>
<accession>A0A7G5XG74</accession>
<dbReference type="Gene3D" id="3.20.80.10">
    <property type="entry name" value="Regulatory factor, effector binding domain"/>
    <property type="match status" value="1"/>
</dbReference>
<dbReference type="KEGG" id="lacs:H4075_20835"/>
<proteinExistence type="predicted"/>